<dbReference type="SUPFAM" id="SSF75169">
    <property type="entry name" value="DsrEFH-like"/>
    <property type="match status" value="1"/>
</dbReference>
<gene>
    <name evidence="1" type="ORF">EF807_04755</name>
</gene>
<comment type="caution">
    <text evidence="1">The sequence shown here is derived from an EMBL/GenBank/DDBJ whole genome shotgun (WGS) entry which is preliminary data.</text>
</comment>
<organism evidence="1 2">
    <name type="scientific">Candidatus Methanolliviera hydrocarbonicum</name>
    <dbReference type="NCBI Taxonomy" id="2491085"/>
    <lineage>
        <taxon>Archaea</taxon>
        <taxon>Methanobacteriati</taxon>
        <taxon>Methanobacteriota</taxon>
        <taxon>Candidatus Methanoliparia</taxon>
        <taxon>Candidatus Methanoliparales</taxon>
        <taxon>Candidatus Methanollivieraceae</taxon>
        <taxon>Candidatus Methanolliviera</taxon>
    </lineage>
</organism>
<dbReference type="Gene3D" id="3.40.1260.10">
    <property type="entry name" value="DsrEFH-like"/>
    <property type="match status" value="1"/>
</dbReference>
<dbReference type="EMBL" id="RXIL01000083">
    <property type="protein sequence ID" value="RZN69245.1"/>
    <property type="molecule type" value="Genomic_DNA"/>
</dbReference>
<dbReference type="Proteomes" id="UP000320766">
    <property type="component" value="Unassembled WGS sequence"/>
</dbReference>
<evidence type="ECO:0000313" key="2">
    <source>
        <dbReference type="Proteomes" id="UP000320766"/>
    </source>
</evidence>
<name>A0A520KWI3_9EURY</name>
<proteinExistence type="predicted"/>
<dbReference type="InterPro" id="IPR003787">
    <property type="entry name" value="Sulphur_relay_DsrE/F-like"/>
</dbReference>
<sequence>MGKMHEIVYICRDGTMNALLSNLVTAATLKDEYDVAVVFMQEAIAAIAEDRCEFAPLLKEYGYKILKNADKSGIPTSVTGLIKMAKDRGVPLYACHAWTKLMEVELPEEIEVIELKEIAEMAAHARTVITL</sequence>
<reference evidence="1 2" key="1">
    <citation type="journal article" date="2019" name="Nat. Microbiol.">
        <title>Wide diversity of methane and short-chain alkane metabolisms in uncultured archaea.</title>
        <authorList>
            <person name="Borrel G."/>
            <person name="Adam P.S."/>
            <person name="McKay L.J."/>
            <person name="Chen L.X."/>
            <person name="Sierra-Garcia I.N."/>
            <person name="Sieber C.M."/>
            <person name="Letourneur Q."/>
            <person name="Ghozlane A."/>
            <person name="Andersen G.L."/>
            <person name="Li W.J."/>
            <person name="Hallam S.J."/>
            <person name="Muyzer G."/>
            <person name="de Oliveira V.M."/>
            <person name="Inskeep W.P."/>
            <person name="Banfield J.F."/>
            <person name="Gribaldo S."/>
        </authorList>
    </citation>
    <scope>NUCLEOTIDE SEQUENCE [LARGE SCALE GENOMIC DNA]</scope>
    <source>
        <strain evidence="1">NM1b</strain>
    </source>
</reference>
<dbReference type="InterPro" id="IPR027396">
    <property type="entry name" value="DsrEFH-like"/>
</dbReference>
<accession>A0A520KWI3</accession>
<evidence type="ECO:0000313" key="1">
    <source>
        <dbReference type="EMBL" id="RZN69245.1"/>
    </source>
</evidence>
<dbReference type="AlphaFoldDB" id="A0A520KWI3"/>
<dbReference type="Pfam" id="PF02635">
    <property type="entry name" value="DsrE"/>
    <property type="match status" value="1"/>
</dbReference>
<protein>
    <submittedName>
        <fullName evidence="1">Uncharacterized protein</fullName>
    </submittedName>
</protein>